<accession>A0A1G8ESW6</accession>
<gene>
    <name evidence="1" type="ORF">SAMN05660652_02180</name>
</gene>
<reference evidence="1 2" key="1">
    <citation type="submission" date="2016-10" db="EMBL/GenBank/DDBJ databases">
        <authorList>
            <person name="de Groot N.N."/>
        </authorList>
    </citation>
    <scope>NUCLEOTIDE SEQUENCE [LARGE SCALE GENOMIC DNA]</scope>
    <source>
        <strain evidence="1 2">DSM 5885</strain>
    </source>
</reference>
<evidence type="ECO:0000313" key="2">
    <source>
        <dbReference type="Proteomes" id="UP000198607"/>
    </source>
</evidence>
<proteinExistence type="predicted"/>
<dbReference type="OrthoDB" id="2583024at2"/>
<dbReference type="AlphaFoldDB" id="A0A1G8ESW6"/>
<name>A0A1G8ESW6_9RHOO</name>
<evidence type="ECO:0000313" key="1">
    <source>
        <dbReference type="EMBL" id="SDH72927.1"/>
    </source>
</evidence>
<dbReference type="Proteomes" id="UP000198607">
    <property type="component" value="Unassembled WGS sequence"/>
</dbReference>
<sequence length="159" mass="17872">MLESCSISERERPTFSRRRFLMLPLLTFGTFWPLLARATEVLSFDVLYKSIGVLGIQYSDKALALRGKAVRMRGYMAPPLKPESKFFVLTREPVSVCPFCASDAEWPADIIVIYLNGTLAPVNFSHRIEVEGRLEIGSWVDPSTGFVSQVRIVDAEVRG</sequence>
<evidence type="ECO:0008006" key="3">
    <source>
        <dbReference type="Google" id="ProtNLM"/>
    </source>
</evidence>
<protein>
    <recommendedName>
        <fullName evidence="3">DUF3299 domain-containing protein</fullName>
    </recommendedName>
</protein>
<keyword evidence="2" id="KW-1185">Reference proteome</keyword>
<organism evidence="1 2">
    <name type="scientific">Propionivibrio dicarboxylicus</name>
    <dbReference type="NCBI Taxonomy" id="83767"/>
    <lineage>
        <taxon>Bacteria</taxon>
        <taxon>Pseudomonadati</taxon>
        <taxon>Pseudomonadota</taxon>
        <taxon>Betaproteobacteria</taxon>
        <taxon>Rhodocyclales</taxon>
        <taxon>Rhodocyclaceae</taxon>
        <taxon>Propionivibrio</taxon>
    </lineage>
</organism>
<dbReference type="EMBL" id="FNCY01000008">
    <property type="protein sequence ID" value="SDH72927.1"/>
    <property type="molecule type" value="Genomic_DNA"/>
</dbReference>
<dbReference type="STRING" id="83767.SAMN05660652_02180"/>